<keyword evidence="1" id="KW-0472">Membrane</keyword>
<dbReference type="InterPro" id="IPR000871">
    <property type="entry name" value="Beta-lactam_class-A"/>
</dbReference>
<dbReference type="GO" id="GO:0008800">
    <property type="term" value="F:beta-lactamase activity"/>
    <property type="evidence" value="ECO:0007669"/>
    <property type="project" value="InterPro"/>
</dbReference>
<accession>A0A1F6WVF7</accession>
<evidence type="ECO:0000313" key="3">
    <source>
        <dbReference type="EMBL" id="OGI85866.1"/>
    </source>
</evidence>
<dbReference type="EMBL" id="MFUY01000020">
    <property type="protein sequence ID" value="OGI85866.1"/>
    <property type="molecule type" value="Genomic_DNA"/>
</dbReference>
<dbReference type="GO" id="GO:0030655">
    <property type="term" value="P:beta-lactam antibiotic catabolic process"/>
    <property type="evidence" value="ECO:0007669"/>
    <property type="project" value="InterPro"/>
</dbReference>
<organism evidence="3 4">
    <name type="scientific">Candidatus Nomurabacteria bacterium RIFCSPLOWO2_01_FULL_41_12</name>
    <dbReference type="NCBI Taxonomy" id="1801774"/>
    <lineage>
        <taxon>Bacteria</taxon>
        <taxon>Candidatus Nomuraibacteriota</taxon>
    </lineage>
</organism>
<dbReference type="GO" id="GO:0046677">
    <property type="term" value="P:response to antibiotic"/>
    <property type="evidence" value="ECO:0007669"/>
    <property type="project" value="InterPro"/>
</dbReference>
<feature type="domain" description="Beta-lactamase class A catalytic" evidence="2">
    <location>
        <begin position="89"/>
        <end position="290"/>
    </location>
</feature>
<evidence type="ECO:0000313" key="4">
    <source>
        <dbReference type="Proteomes" id="UP000176187"/>
    </source>
</evidence>
<dbReference type="Pfam" id="PF13354">
    <property type="entry name" value="Beta-lactamase2"/>
    <property type="match status" value="1"/>
</dbReference>
<keyword evidence="1" id="KW-1133">Transmembrane helix</keyword>
<proteinExistence type="predicted"/>
<dbReference type="Proteomes" id="UP000176187">
    <property type="component" value="Unassembled WGS sequence"/>
</dbReference>
<name>A0A1F6WVF7_9BACT</name>
<feature type="transmembrane region" description="Helical" evidence="1">
    <location>
        <begin position="21"/>
        <end position="42"/>
    </location>
</feature>
<keyword evidence="1" id="KW-0812">Transmembrane</keyword>
<evidence type="ECO:0000259" key="2">
    <source>
        <dbReference type="Pfam" id="PF13354"/>
    </source>
</evidence>
<protein>
    <recommendedName>
        <fullName evidence="2">Beta-lactamase class A catalytic domain-containing protein</fullName>
    </recommendedName>
</protein>
<dbReference type="SUPFAM" id="SSF56601">
    <property type="entry name" value="beta-lactamase/transpeptidase-like"/>
    <property type="match status" value="1"/>
</dbReference>
<evidence type="ECO:0000256" key="1">
    <source>
        <dbReference type="SAM" id="Phobius"/>
    </source>
</evidence>
<dbReference type="AlphaFoldDB" id="A0A1F6WVF7"/>
<dbReference type="Gene3D" id="3.40.710.10">
    <property type="entry name" value="DD-peptidase/beta-lactamase superfamily"/>
    <property type="match status" value="1"/>
</dbReference>
<dbReference type="InterPro" id="IPR045155">
    <property type="entry name" value="Beta-lactam_cat"/>
</dbReference>
<comment type="caution">
    <text evidence="3">The sequence shown here is derived from an EMBL/GenBank/DDBJ whole genome shotgun (WGS) entry which is preliminary data.</text>
</comment>
<dbReference type="PANTHER" id="PTHR35333:SF3">
    <property type="entry name" value="BETA-LACTAMASE-TYPE TRANSPEPTIDASE FOLD CONTAINING PROTEIN"/>
    <property type="match status" value="1"/>
</dbReference>
<dbReference type="PANTHER" id="PTHR35333">
    <property type="entry name" value="BETA-LACTAMASE"/>
    <property type="match status" value="1"/>
</dbReference>
<sequence>MKIENLLKEKNGVKFLQQRSLQKIVAVALFFVVGFYFISFYVDFSFKKPVSRYEFLNPARNFWHTEDLIINFQPLRDFLNQYEKNPNISIYFEFLNTGSNISVHQDAQFYPASLLKVPVAIAVAKKIERNDWRWDNKLVIMAGDKDDKFGNMYKEQTGSTWTIEELVRRSLVDSDNTAHFILVRNLELAEIEDVYDHMGLKNFLLTRGDLSAKRYSVILRTLYNASYLSEGNSQKILQLLSLSEFKEYVQSGLPDNVLFVHKIGVSKEQNVFLDSGIVYAPNRPYVLTVIVKTADESEAKDIMKTVSAQIYKYVSEYQKEL</sequence>
<dbReference type="InterPro" id="IPR012338">
    <property type="entry name" value="Beta-lactam/transpept-like"/>
</dbReference>
<dbReference type="STRING" id="1801774.A3A05_00695"/>
<reference evidence="3 4" key="1">
    <citation type="journal article" date="2016" name="Nat. Commun.">
        <title>Thousands of microbial genomes shed light on interconnected biogeochemical processes in an aquifer system.</title>
        <authorList>
            <person name="Anantharaman K."/>
            <person name="Brown C.T."/>
            <person name="Hug L.A."/>
            <person name="Sharon I."/>
            <person name="Castelle C.J."/>
            <person name="Probst A.J."/>
            <person name="Thomas B.C."/>
            <person name="Singh A."/>
            <person name="Wilkins M.J."/>
            <person name="Karaoz U."/>
            <person name="Brodie E.L."/>
            <person name="Williams K.H."/>
            <person name="Hubbard S.S."/>
            <person name="Banfield J.F."/>
        </authorList>
    </citation>
    <scope>NUCLEOTIDE SEQUENCE [LARGE SCALE GENOMIC DNA]</scope>
</reference>
<gene>
    <name evidence="3" type="ORF">A3A05_00695</name>
</gene>